<feature type="domain" description="HTH cro/C1-type" evidence="4">
    <location>
        <begin position="12"/>
        <end position="66"/>
    </location>
</feature>
<keyword evidence="1" id="KW-0805">Transcription regulation</keyword>
<proteinExistence type="predicted"/>
<organism evidence="5 6">
    <name type="scientific">Cytobacillus oceanisediminis 2691</name>
    <dbReference type="NCBI Taxonomy" id="1196031"/>
    <lineage>
        <taxon>Bacteria</taxon>
        <taxon>Bacillati</taxon>
        <taxon>Bacillota</taxon>
        <taxon>Bacilli</taxon>
        <taxon>Bacillales</taxon>
        <taxon>Bacillaceae</taxon>
        <taxon>Cytobacillus</taxon>
    </lineage>
</organism>
<dbReference type="InterPro" id="IPR010982">
    <property type="entry name" value="Lambda_DNA-bd_dom_sf"/>
</dbReference>
<dbReference type="AlphaFoldDB" id="A0A160M8I1"/>
<dbReference type="SUPFAM" id="SSF47413">
    <property type="entry name" value="lambda repressor-like DNA-binding domains"/>
    <property type="match status" value="1"/>
</dbReference>
<dbReference type="Pfam" id="PF07883">
    <property type="entry name" value="Cupin_2"/>
    <property type="match status" value="1"/>
</dbReference>
<dbReference type="InterPro" id="IPR001387">
    <property type="entry name" value="Cro/C1-type_HTH"/>
</dbReference>
<dbReference type="GO" id="GO:0005829">
    <property type="term" value="C:cytosol"/>
    <property type="evidence" value="ECO:0007669"/>
    <property type="project" value="TreeGrafter"/>
</dbReference>
<dbReference type="CDD" id="cd00093">
    <property type="entry name" value="HTH_XRE"/>
    <property type="match status" value="1"/>
</dbReference>
<dbReference type="RefSeq" id="WP_009331386.1">
    <property type="nucleotide sequence ID" value="NZ_CP015506.1"/>
</dbReference>
<dbReference type="Pfam" id="PF01381">
    <property type="entry name" value="HTH_3"/>
    <property type="match status" value="1"/>
</dbReference>
<evidence type="ECO:0000256" key="1">
    <source>
        <dbReference type="ARBA" id="ARBA00023015"/>
    </source>
</evidence>
<dbReference type="CDD" id="cd02209">
    <property type="entry name" value="cupin_XRE_C"/>
    <property type="match status" value="1"/>
</dbReference>
<sequence length="183" mass="20612">MENIQKSIGENLRNIRKTRGYSLDAAAEITGVSKAMLGQIERGESNPTVTTLWKIASGLQVSFSSLIHEEPSDVQLIELKTLTPIMESMGDYRVYPVFPFDPRKKFEIFTVEIESGCQHTSDKHNEGVEEYITVMSGTLEIEIGDQRITVRSGNSIKFSANKAHTYKNIGAELIRYQAVMYYP</sequence>
<dbReference type="GO" id="GO:0003677">
    <property type="term" value="F:DNA binding"/>
    <property type="evidence" value="ECO:0007669"/>
    <property type="project" value="UniProtKB-KW"/>
</dbReference>
<dbReference type="KEGG" id="bon:A361_07105"/>
<dbReference type="eggNOG" id="COG1396">
    <property type="taxonomic scope" value="Bacteria"/>
</dbReference>
<dbReference type="Gene3D" id="2.60.120.10">
    <property type="entry name" value="Jelly Rolls"/>
    <property type="match status" value="1"/>
</dbReference>
<dbReference type="SMART" id="SM00530">
    <property type="entry name" value="HTH_XRE"/>
    <property type="match status" value="1"/>
</dbReference>
<dbReference type="PANTHER" id="PTHR46797:SF23">
    <property type="entry name" value="HTH-TYPE TRANSCRIPTIONAL REGULATOR SUTR"/>
    <property type="match status" value="1"/>
</dbReference>
<protein>
    <submittedName>
        <fullName evidence="5">DNA-binding protein</fullName>
    </submittedName>
</protein>
<dbReference type="PANTHER" id="PTHR46797">
    <property type="entry name" value="HTH-TYPE TRANSCRIPTIONAL REGULATOR"/>
    <property type="match status" value="1"/>
</dbReference>
<dbReference type="Proteomes" id="UP000077856">
    <property type="component" value="Chromosome"/>
</dbReference>
<evidence type="ECO:0000259" key="4">
    <source>
        <dbReference type="PROSITE" id="PS50943"/>
    </source>
</evidence>
<evidence type="ECO:0000313" key="6">
    <source>
        <dbReference type="Proteomes" id="UP000077856"/>
    </source>
</evidence>
<name>A0A160M8I1_9BACI</name>
<dbReference type="InterPro" id="IPR013096">
    <property type="entry name" value="Cupin_2"/>
</dbReference>
<dbReference type="STRING" id="1196031.A361_07105"/>
<dbReference type="SUPFAM" id="SSF51182">
    <property type="entry name" value="RmlC-like cupins"/>
    <property type="match status" value="1"/>
</dbReference>
<dbReference type="InterPro" id="IPR011051">
    <property type="entry name" value="RmlC_Cupin_sf"/>
</dbReference>
<dbReference type="PROSITE" id="PS50943">
    <property type="entry name" value="HTH_CROC1"/>
    <property type="match status" value="1"/>
</dbReference>
<evidence type="ECO:0000313" key="5">
    <source>
        <dbReference type="EMBL" id="AND38890.1"/>
    </source>
</evidence>
<dbReference type="EMBL" id="CP015506">
    <property type="protein sequence ID" value="AND38890.1"/>
    <property type="molecule type" value="Genomic_DNA"/>
</dbReference>
<evidence type="ECO:0000256" key="3">
    <source>
        <dbReference type="ARBA" id="ARBA00023163"/>
    </source>
</evidence>
<keyword evidence="2 5" id="KW-0238">DNA-binding</keyword>
<dbReference type="GO" id="GO:0003700">
    <property type="term" value="F:DNA-binding transcription factor activity"/>
    <property type="evidence" value="ECO:0007669"/>
    <property type="project" value="TreeGrafter"/>
</dbReference>
<keyword evidence="3" id="KW-0804">Transcription</keyword>
<reference evidence="5 6" key="1">
    <citation type="submission" date="2016-04" db="EMBL/GenBank/DDBJ databases">
        <title>Complete genome sequence of Bacillus oceanisediminis strain 2691.</title>
        <authorList>
            <person name="Jeong H."/>
            <person name="Kim H.J."/>
            <person name="Lee D.-W."/>
        </authorList>
    </citation>
    <scope>NUCLEOTIDE SEQUENCE [LARGE SCALE GENOMIC DNA]</scope>
    <source>
        <strain evidence="5 6">2691</strain>
    </source>
</reference>
<accession>A0A160M8I1</accession>
<dbReference type="InterPro" id="IPR050807">
    <property type="entry name" value="TransReg_Diox_bact_type"/>
</dbReference>
<gene>
    <name evidence="5" type="ORF">A361_07105</name>
</gene>
<dbReference type="Gene3D" id="1.10.260.40">
    <property type="entry name" value="lambda repressor-like DNA-binding domains"/>
    <property type="match status" value="1"/>
</dbReference>
<evidence type="ECO:0000256" key="2">
    <source>
        <dbReference type="ARBA" id="ARBA00023125"/>
    </source>
</evidence>
<dbReference type="InterPro" id="IPR014710">
    <property type="entry name" value="RmlC-like_jellyroll"/>
</dbReference>